<dbReference type="InterPro" id="IPR007757">
    <property type="entry name" value="MT-A70-like"/>
</dbReference>
<name>A0A2N9AR51_METEX</name>
<gene>
    <name evidence="1" type="ORF">TK0001_3214</name>
</gene>
<dbReference type="AlphaFoldDB" id="A0A2N9AR51"/>
<proteinExistence type="predicted"/>
<dbReference type="EMBL" id="LT962688">
    <property type="protein sequence ID" value="SOR29816.1"/>
    <property type="molecule type" value="Genomic_DNA"/>
</dbReference>
<evidence type="ECO:0000313" key="1">
    <source>
        <dbReference type="EMBL" id="SOR29816.1"/>
    </source>
</evidence>
<accession>A0A2N9AR51</accession>
<evidence type="ECO:0000313" key="2">
    <source>
        <dbReference type="Proteomes" id="UP000233769"/>
    </source>
</evidence>
<dbReference type="Pfam" id="PF05063">
    <property type="entry name" value="MT-A70"/>
    <property type="match status" value="1"/>
</dbReference>
<dbReference type="Proteomes" id="UP000233769">
    <property type="component" value="Chromosome tk0001"/>
</dbReference>
<sequence>MRNRARLSPRQIRELWLVLGPTKRAQAESRIRSGRTLGKLSGGSRLEAGRVREQIGQLAGVSGVLAEKCNAIYLAAERDPDLFGPVVEYLERSENIHDASNRMRRLADLERVRRLAPTQGRFATLVLDPPWQDESVSPNQRPPYATMTEPEIAAVPVETWALDEGHIYCHAPGPFLPMAVRLVQGWGYDFKQVLTFRKAAFSMGRYFRTLDEYCVFATRGGLMLARADLPNVFEGAPGRHSEKPDSFFDLVRAASPGPYGEAFQRQARPDFTNLYTEAPAVPAMAAE</sequence>
<organism evidence="1 2">
    <name type="scientific">Methylorubrum extorquens</name>
    <name type="common">Methylobacterium dichloromethanicum</name>
    <name type="synonym">Methylobacterium extorquens</name>
    <dbReference type="NCBI Taxonomy" id="408"/>
    <lineage>
        <taxon>Bacteria</taxon>
        <taxon>Pseudomonadati</taxon>
        <taxon>Pseudomonadota</taxon>
        <taxon>Alphaproteobacteria</taxon>
        <taxon>Hyphomicrobiales</taxon>
        <taxon>Methylobacteriaceae</taxon>
        <taxon>Methylorubrum</taxon>
    </lineage>
</organism>
<reference evidence="2" key="1">
    <citation type="submission" date="2017-10" db="EMBL/GenBank/DDBJ databases">
        <authorList>
            <person name="Regsiter A."/>
            <person name="William W."/>
        </authorList>
    </citation>
    <scope>NUCLEOTIDE SEQUENCE [LARGE SCALE GENOMIC DNA]</scope>
</reference>
<protein>
    <submittedName>
        <fullName evidence="1">MT-A70 family protein (Modular protein)</fullName>
    </submittedName>
</protein>